<name>A0A9P7BBJ9_MAUEX</name>
<keyword evidence="3" id="KW-1185">Reference proteome</keyword>
<accession>A0A9P7BBJ9</accession>
<sequence>MAPNNSNLNDSWVRIPRNFNTGDTPIVQILELNSETELEQVTDNAQETNLHLGISRLLSRGTTSPLTEEQKQEKNLEIKKDNYFVHFIIHTFATVWGIQLGQYICSITMDSQVASPTEENITAIATNRGIIIIIILILQLTVLFFGLDLPTKDDISKCTPHPSLHRKLISVYLGYYLQSKKFNNLCMEIFSKGICALSYGLNTIEILCLLLGNFTEQQQLKLFGLFKALLLITTCIPIILCYFNIPYSNSMFSLFGMDTTNLETLLSFPKYPMAVFIFNILVNTIKFKSIYEAASNYWTTNLILGLSLHNVSSSVRIIFASMRWSNIKQYFQTLIKPPSTTTIQPRKKNLIKIQFRSLVISYMIALFEVSMMTMNPKHNWIYNCDFIFRVCFVTLFQIFPSLENDVKQYACGSGQIINHWFKLLSALNAGLIHGSYLNISRNFLTFPYSGDLITFFETFGYQKFFKYLSSEEDIFSDIFSRINWAFLILLIWASMFGGTQAQDIFEWLHLIPLSTFTFYSMHRSSGDIETWD</sequence>
<gene>
    <name evidence="2" type="ORF">C6P45_003706</name>
</gene>
<evidence type="ECO:0000313" key="3">
    <source>
        <dbReference type="Proteomes" id="UP000750334"/>
    </source>
</evidence>
<dbReference type="Proteomes" id="UP000750334">
    <property type="component" value="Unassembled WGS sequence"/>
</dbReference>
<feature type="transmembrane region" description="Helical" evidence="1">
    <location>
        <begin position="265"/>
        <end position="282"/>
    </location>
</feature>
<dbReference type="EMBL" id="PUHR01000004">
    <property type="protein sequence ID" value="KAG0672231.1"/>
    <property type="molecule type" value="Genomic_DNA"/>
</dbReference>
<feature type="transmembrane region" description="Helical" evidence="1">
    <location>
        <begin position="355"/>
        <end position="374"/>
    </location>
</feature>
<protein>
    <submittedName>
        <fullName evidence="2">Uncharacterized protein</fullName>
    </submittedName>
</protein>
<evidence type="ECO:0000256" key="1">
    <source>
        <dbReference type="SAM" id="Phobius"/>
    </source>
</evidence>
<evidence type="ECO:0000313" key="2">
    <source>
        <dbReference type="EMBL" id="KAG0672231.1"/>
    </source>
</evidence>
<proteinExistence type="predicted"/>
<comment type="caution">
    <text evidence="2">The sequence shown here is derived from an EMBL/GenBank/DDBJ whole genome shotgun (WGS) entry which is preliminary data.</text>
</comment>
<keyword evidence="1" id="KW-0812">Transmembrane</keyword>
<reference evidence="2 3" key="1">
    <citation type="submission" date="2020-11" db="EMBL/GenBank/DDBJ databases">
        <title>Kefir isolates.</title>
        <authorList>
            <person name="Marcisauskas S."/>
            <person name="Kim Y."/>
            <person name="Blasche S."/>
        </authorList>
    </citation>
    <scope>NUCLEOTIDE SEQUENCE [LARGE SCALE GENOMIC DNA]</scope>
    <source>
        <strain evidence="2 3">OG2</strain>
    </source>
</reference>
<feature type="transmembrane region" description="Helical" evidence="1">
    <location>
        <begin position="129"/>
        <end position="147"/>
    </location>
</feature>
<keyword evidence="1" id="KW-1133">Transmembrane helix</keyword>
<keyword evidence="1" id="KW-0472">Membrane</keyword>
<feature type="transmembrane region" description="Helical" evidence="1">
    <location>
        <begin position="224"/>
        <end position="245"/>
    </location>
</feature>
<dbReference type="AlphaFoldDB" id="A0A9P7BBJ9"/>
<organism evidence="2 3">
    <name type="scientific">Maudiozyma exigua</name>
    <name type="common">Yeast</name>
    <name type="synonym">Kazachstania exigua</name>
    <dbReference type="NCBI Taxonomy" id="34358"/>
    <lineage>
        <taxon>Eukaryota</taxon>
        <taxon>Fungi</taxon>
        <taxon>Dikarya</taxon>
        <taxon>Ascomycota</taxon>
        <taxon>Saccharomycotina</taxon>
        <taxon>Saccharomycetes</taxon>
        <taxon>Saccharomycetales</taxon>
        <taxon>Saccharomycetaceae</taxon>
        <taxon>Maudiozyma</taxon>
    </lineage>
</organism>